<evidence type="ECO:0000313" key="6">
    <source>
        <dbReference type="Proteomes" id="UP001378188"/>
    </source>
</evidence>
<sequence length="221" mass="24450">MAPSSLRAQIYTDLRKRLQRAEFGPGFRLVDTEIAAEYRTSRMPAREALMALMSQGFLSQTSRGFMVPELTADDVREIFAVRKLLEPEAAGVAALKLDQAGLAALRVARDMARSAGEADDAEGLMEANIAFRGTWLAAVDNRRLVEIIESFRDHIQTVRISTLLRPDARKVVLDGIEALAAAFVEHHADAVRARMRAFMDAAEKEYFDAVNPVSDDVGQGW</sequence>
<evidence type="ECO:0000256" key="3">
    <source>
        <dbReference type="ARBA" id="ARBA00023163"/>
    </source>
</evidence>
<dbReference type="SUPFAM" id="SSF48008">
    <property type="entry name" value="GntR ligand-binding domain-like"/>
    <property type="match status" value="1"/>
</dbReference>
<dbReference type="RefSeq" id="WP_340330024.1">
    <property type="nucleotide sequence ID" value="NZ_JAZHOF010000004.1"/>
</dbReference>
<dbReference type="GO" id="GO:0003677">
    <property type="term" value="F:DNA binding"/>
    <property type="evidence" value="ECO:0007669"/>
    <property type="project" value="UniProtKB-KW"/>
</dbReference>
<dbReference type="Pfam" id="PF07729">
    <property type="entry name" value="FCD"/>
    <property type="match status" value="1"/>
</dbReference>
<dbReference type="InterPro" id="IPR000524">
    <property type="entry name" value="Tscrpt_reg_HTH_GntR"/>
</dbReference>
<protein>
    <submittedName>
        <fullName evidence="5">GntR family transcriptional regulator</fullName>
    </submittedName>
</protein>
<dbReference type="PROSITE" id="PS50949">
    <property type="entry name" value="HTH_GNTR"/>
    <property type="match status" value="1"/>
</dbReference>
<feature type="domain" description="HTH gntR-type" evidence="4">
    <location>
        <begin position="4"/>
        <end position="70"/>
    </location>
</feature>
<dbReference type="PANTHER" id="PTHR43537">
    <property type="entry name" value="TRANSCRIPTIONAL REGULATOR, GNTR FAMILY"/>
    <property type="match status" value="1"/>
</dbReference>
<dbReference type="SMART" id="SM00345">
    <property type="entry name" value="HTH_GNTR"/>
    <property type="match status" value="1"/>
</dbReference>
<dbReference type="Proteomes" id="UP001378188">
    <property type="component" value="Unassembled WGS sequence"/>
</dbReference>
<gene>
    <name evidence="5" type="ORF">V3328_12685</name>
</gene>
<keyword evidence="3" id="KW-0804">Transcription</keyword>
<keyword evidence="6" id="KW-1185">Reference proteome</keyword>
<organism evidence="5 6">
    <name type="scientific">Microbaculum marinum</name>
    <dbReference type="NCBI Taxonomy" id="1764581"/>
    <lineage>
        <taxon>Bacteria</taxon>
        <taxon>Pseudomonadati</taxon>
        <taxon>Pseudomonadota</taxon>
        <taxon>Alphaproteobacteria</taxon>
        <taxon>Hyphomicrobiales</taxon>
        <taxon>Tepidamorphaceae</taxon>
        <taxon>Microbaculum</taxon>
    </lineage>
</organism>
<dbReference type="SMART" id="SM00895">
    <property type="entry name" value="FCD"/>
    <property type="match status" value="1"/>
</dbReference>
<dbReference type="EMBL" id="JAZHOF010000004">
    <property type="protein sequence ID" value="MEJ8572338.1"/>
    <property type="molecule type" value="Genomic_DNA"/>
</dbReference>
<dbReference type="InterPro" id="IPR036390">
    <property type="entry name" value="WH_DNA-bd_sf"/>
</dbReference>
<accession>A0AAW9RTR2</accession>
<dbReference type="InterPro" id="IPR036388">
    <property type="entry name" value="WH-like_DNA-bd_sf"/>
</dbReference>
<evidence type="ECO:0000313" key="5">
    <source>
        <dbReference type="EMBL" id="MEJ8572338.1"/>
    </source>
</evidence>
<dbReference type="Pfam" id="PF00392">
    <property type="entry name" value="GntR"/>
    <property type="match status" value="1"/>
</dbReference>
<dbReference type="AlphaFoldDB" id="A0AAW9RTR2"/>
<evidence type="ECO:0000259" key="4">
    <source>
        <dbReference type="PROSITE" id="PS50949"/>
    </source>
</evidence>
<reference evidence="5 6" key="1">
    <citation type="submission" date="2024-02" db="EMBL/GenBank/DDBJ databases">
        <title>Genome analysis and characterization of Microbaculum marinisediminis sp. nov., isolated from marine sediment.</title>
        <authorList>
            <person name="Du Z.-J."/>
            <person name="Ye Y.-Q."/>
            <person name="Zhang Z.-R."/>
            <person name="Yuan S.-M."/>
            <person name="Zhang X.-Y."/>
        </authorList>
    </citation>
    <scope>NUCLEOTIDE SEQUENCE [LARGE SCALE GENOMIC DNA]</scope>
    <source>
        <strain evidence="5 6">SDUM1044001</strain>
    </source>
</reference>
<dbReference type="Gene3D" id="1.10.10.10">
    <property type="entry name" value="Winged helix-like DNA-binding domain superfamily/Winged helix DNA-binding domain"/>
    <property type="match status" value="1"/>
</dbReference>
<dbReference type="InterPro" id="IPR008920">
    <property type="entry name" value="TF_FadR/GntR_C"/>
</dbReference>
<proteinExistence type="predicted"/>
<keyword evidence="1" id="KW-0805">Transcription regulation</keyword>
<comment type="caution">
    <text evidence="5">The sequence shown here is derived from an EMBL/GenBank/DDBJ whole genome shotgun (WGS) entry which is preliminary data.</text>
</comment>
<evidence type="ECO:0000256" key="2">
    <source>
        <dbReference type="ARBA" id="ARBA00023125"/>
    </source>
</evidence>
<dbReference type="InterPro" id="IPR011711">
    <property type="entry name" value="GntR_C"/>
</dbReference>
<evidence type="ECO:0000256" key="1">
    <source>
        <dbReference type="ARBA" id="ARBA00023015"/>
    </source>
</evidence>
<dbReference type="Gene3D" id="1.20.120.530">
    <property type="entry name" value="GntR ligand-binding domain-like"/>
    <property type="match status" value="1"/>
</dbReference>
<dbReference type="GO" id="GO:0003700">
    <property type="term" value="F:DNA-binding transcription factor activity"/>
    <property type="evidence" value="ECO:0007669"/>
    <property type="project" value="InterPro"/>
</dbReference>
<keyword evidence="2" id="KW-0238">DNA-binding</keyword>
<name>A0AAW9RTR2_9HYPH</name>
<dbReference type="PANTHER" id="PTHR43537:SF45">
    <property type="entry name" value="GNTR FAMILY REGULATORY PROTEIN"/>
    <property type="match status" value="1"/>
</dbReference>
<dbReference type="SUPFAM" id="SSF46785">
    <property type="entry name" value="Winged helix' DNA-binding domain"/>
    <property type="match status" value="1"/>
</dbReference>